<dbReference type="EMBL" id="CP043661">
    <property type="protein sequence ID" value="QNE21375.1"/>
    <property type="molecule type" value="Genomic_DNA"/>
</dbReference>
<dbReference type="PANTHER" id="PTHR31616">
    <property type="entry name" value="TREHALASE"/>
    <property type="match status" value="1"/>
</dbReference>
<dbReference type="Pfam" id="PF19291">
    <property type="entry name" value="TREH_N"/>
    <property type="match status" value="1"/>
</dbReference>
<dbReference type="Proteomes" id="UP000515563">
    <property type="component" value="Chromosome"/>
</dbReference>
<dbReference type="KEGG" id="kqi:F1D05_29965"/>
<evidence type="ECO:0000259" key="1">
    <source>
        <dbReference type="Pfam" id="PF00723"/>
    </source>
</evidence>
<name>A0A7G6X560_9ACTN</name>
<dbReference type="InterPro" id="IPR045582">
    <property type="entry name" value="Trehalase-like_N"/>
</dbReference>
<dbReference type="InterPro" id="IPR012341">
    <property type="entry name" value="6hp_glycosidase-like_sf"/>
</dbReference>
<keyword evidence="3" id="KW-0378">Hydrolase</keyword>
<sequence length="620" mass="67452">MSDVPLHRHALLSDCGSAALVTADGSIDWLCLPRFDSPPVLGRLLDDVAGHFLIAPAAGGYTSTWRYLPSSLVLETTWRAVDGELVVTDAMALGAQEHGHELGRSAPGVLLRHVRCTRGSVAVRVEFAPRPEFGLVHPRLTLAPGAVIADGGSQVLMLSTDAHLQIAAGCATGDLILRPGQQVTFALQQWDPWGPSAKVWKPRKIRRRLKATETSWRSWSSLHQAYEGPLRTLVHHSGVVLQALTYARSGAIVAAATTSLPEGVGSGRTWDYRYTWIRDASMTLQGLYVAACPDEAARFFAFLTRAAATQLERGLPLQIMFGVGGERDLSERELSHLSGWRNSGPVRVGNGAWAQQQLDVYGALLDAAYTLRLQLGDLDESTRLFLRSAVNAAAVRWRENDQGIWEFRGQARPFLHSKLMCWVALDRGIRMSDQLSVTAGQLADWILVRDEIRESILARGWSERVGAFTQSFGSDEVDASGLLMAIMGFLPASDPRLLSTIAAIQNSLQDERGLLYRYQGDDGFEQPEGTFLLCTFWLAHALALTGQTEQARDILLRAAGYATDLGLLAEQVDPVSGELLGNFPQAFSHLGLVNAAQALAEAEAAKRTADVGRAGRSRSS</sequence>
<gene>
    <name evidence="3" type="ORF">F1D05_29965</name>
</gene>
<dbReference type="GO" id="GO:0005993">
    <property type="term" value="P:trehalose catabolic process"/>
    <property type="evidence" value="ECO:0007669"/>
    <property type="project" value="TreeGrafter"/>
</dbReference>
<protein>
    <submittedName>
        <fullName evidence="3">Glycoside hydrolase family 15 protein</fullName>
    </submittedName>
</protein>
<dbReference type="AlphaFoldDB" id="A0A7G6X560"/>
<accession>A0A7G6X560</accession>
<reference evidence="3 4" key="2">
    <citation type="journal article" date="2020" name="Microbiol. Resour. Announc.">
        <title>Antarctic desert soil bacteria exhibit high novel natural product potential, evaluated through long-read genome sequencing and comparative genomics.</title>
        <authorList>
            <person name="Benaud N."/>
            <person name="Edwards R.J."/>
            <person name="Amos T.G."/>
            <person name="D'Agostino P.M."/>
            <person name="Gutierrez-Chavez C."/>
            <person name="Montgomery K."/>
            <person name="Nicetic I."/>
            <person name="Ferrari B.C."/>
        </authorList>
    </citation>
    <scope>NUCLEOTIDE SEQUENCE [LARGE SCALE GENOMIC DNA]</scope>
    <source>
        <strain evidence="3 4">SPB151</strain>
    </source>
</reference>
<dbReference type="GO" id="GO:0015927">
    <property type="term" value="F:trehalase activity"/>
    <property type="evidence" value="ECO:0007669"/>
    <property type="project" value="TreeGrafter"/>
</dbReference>
<evidence type="ECO:0000313" key="4">
    <source>
        <dbReference type="Proteomes" id="UP000515563"/>
    </source>
</evidence>
<dbReference type="InterPro" id="IPR011613">
    <property type="entry name" value="GH15-like"/>
</dbReference>
<dbReference type="RefSeq" id="WP_185443775.1">
    <property type="nucleotide sequence ID" value="NZ_CP043661.1"/>
</dbReference>
<dbReference type="Gene3D" id="1.50.10.10">
    <property type="match status" value="1"/>
</dbReference>
<dbReference type="PANTHER" id="PTHR31616:SF10">
    <property type="entry name" value="TREHALASE"/>
    <property type="match status" value="1"/>
</dbReference>
<feature type="domain" description="Trehalase-like N-terminal" evidence="2">
    <location>
        <begin position="4"/>
        <end position="159"/>
    </location>
</feature>
<dbReference type="SUPFAM" id="SSF48208">
    <property type="entry name" value="Six-hairpin glycosidases"/>
    <property type="match status" value="1"/>
</dbReference>
<evidence type="ECO:0000313" key="3">
    <source>
        <dbReference type="EMBL" id="QNE21375.1"/>
    </source>
</evidence>
<organism evidence="3 4">
    <name type="scientific">Kribbella qitaiheensis</name>
    <dbReference type="NCBI Taxonomy" id="1544730"/>
    <lineage>
        <taxon>Bacteria</taxon>
        <taxon>Bacillati</taxon>
        <taxon>Actinomycetota</taxon>
        <taxon>Actinomycetes</taxon>
        <taxon>Propionibacteriales</taxon>
        <taxon>Kribbellaceae</taxon>
        <taxon>Kribbella</taxon>
    </lineage>
</organism>
<feature type="domain" description="GH15-like" evidence="1">
    <location>
        <begin position="242"/>
        <end position="596"/>
    </location>
</feature>
<dbReference type="Pfam" id="PF00723">
    <property type="entry name" value="Glyco_hydro_15"/>
    <property type="match status" value="1"/>
</dbReference>
<reference evidence="4" key="1">
    <citation type="submission" date="2019-09" db="EMBL/GenBank/DDBJ databases">
        <title>Antimicrobial potential of Antarctic Bacteria.</title>
        <authorList>
            <person name="Benaud N."/>
            <person name="Edwards R.J."/>
            <person name="Ferrari B.C."/>
        </authorList>
    </citation>
    <scope>NUCLEOTIDE SEQUENCE [LARGE SCALE GENOMIC DNA]</scope>
    <source>
        <strain evidence="4">SPB151</strain>
    </source>
</reference>
<evidence type="ECO:0000259" key="2">
    <source>
        <dbReference type="Pfam" id="PF19291"/>
    </source>
</evidence>
<proteinExistence type="predicted"/>
<keyword evidence="4" id="KW-1185">Reference proteome</keyword>
<dbReference type="InterPro" id="IPR008928">
    <property type="entry name" value="6-hairpin_glycosidase_sf"/>
</dbReference>